<name>A0ACB7S151_HYAAI</name>
<evidence type="ECO:0000313" key="1">
    <source>
        <dbReference type="EMBL" id="KAH6928907.1"/>
    </source>
</evidence>
<reference evidence="1" key="1">
    <citation type="submission" date="2020-05" db="EMBL/GenBank/DDBJ databases">
        <title>Large-scale comparative analyses of tick genomes elucidate their genetic diversity and vector capacities.</title>
        <authorList>
            <person name="Jia N."/>
            <person name="Wang J."/>
            <person name="Shi W."/>
            <person name="Du L."/>
            <person name="Sun Y."/>
            <person name="Zhan W."/>
            <person name="Jiang J."/>
            <person name="Wang Q."/>
            <person name="Zhang B."/>
            <person name="Ji P."/>
            <person name="Sakyi L.B."/>
            <person name="Cui X."/>
            <person name="Yuan T."/>
            <person name="Jiang B."/>
            <person name="Yang W."/>
            <person name="Lam T.T.-Y."/>
            <person name="Chang Q."/>
            <person name="Ding S."/>
            <person name="Wang X."/>
            <person name="Zhu J."/>
            <person name="Ruan X."/>
            <person name="Zhao L."/>
            <person name="Wei J."/>
            <person name="Que T."/>
            <person name="Du C."/>
            <person name="Cheng J."/>
            <person name="Dai P."/>
            <person name="Han X."/>
            <person name="Huang E."/>
            <person name="Gao Y."/>
            <person name="Liu J."/>
            <person name="Shao H."/>
            <person name="Ye R."/>
            <person name="Li L."/>
            <person name="Wei W."/>
            <person name="Wang X."/>
            <person name="Wang C."/>
            <person name="Yang T."/>
            <person name="Huo Q."/>
            <person name="Li W."/>
            <person name="Guo W."/>
            <person name="Chen H."/>
            <person name="Zhou L."/>
            <person name="Ni X."/>
            <person name="Tian J."/>
            <person name="Zhou Y."/>
            <person name="Sheng Y."/>
            <person name="Liu T."/>
            <person name="Pan Y."/>
            <person name="Xia L."/>
            <person name="Li J."/>
            <person name="Zhao F."/>
            <person name="Cao W."/>
        </authorList>
    </citation>
    <scope>NUCLEOTIDE SEQUENCE</scope>
    <source>
        <strain evidence="1">Hyas-2018</strain>
    </source>
</reference>
<comment type="caution">
    <text evidence="1">The sequence shown here is derived from an EMBL/GenBank/DDBJ whole genome shotgun (WGS) entry which is preliminary data.</text>
</comment>
<accession>A0ACB7S151</accession>
<dbReference type="EMBL" id="CM023486">
    <property type="protein sequence ID" value="KAH6928907.1"/>
    <property type="molecule type" value="Genomic_DNA"/>
</dbReference>
<dbReference type="Proteomes" id="UP000821845">
    <property type="component" value="Chromosome 6"/>
</dbReference>
<organism evidence="1 2">
    <name type="scientific">Hyalomma asiaticum</name>
    <name type="common">Tick</name>
    <dbReference type="NCBI Taxonomy" id="266040"/>
    <lineage>
        <taxon>Eukaryota</taxon>
        <taxon>Metazoa</taxon>
        <taxon>Ecdysozoa</taxon>
        <taxon>Arthropoda</taxon>
        <taxon>Chelicerata</taxon>
        <taxon>Arachnida</taxon>
        <taxon>Acari</taxon>
        <taxon>Parasitiformes</taxon>
        <taxon>Ixodida</taxon>
        <taxon>Ixodoidea</taxon>
        <taxon>Ixodidae</taxon>
        <taxon>Hyalomminae</taxon>
        <taxon>Hyalomma</taxon>
    </lineage>
</organism>
<evidence type="ECO:0000313" key="2">
    <source>
        <dbReference type="Proteomes" id="UP000821845"/>
    </source>
</evidence>
<keyword evidence="2" id="KW-1185">Reference proteome</keyword>
<proteinExistence type="predicted"/>
<sequence>MAAATMVTGYDPTSLQVVTMETTSSNQAMPSKNEYLADMVKLWERMQSQPCAGTGQKAAASGSSSRPSTEVARTAGSSRSINSSGDPAICLVFPVATTSSC</sequence>
<protein>
    <submittedName>
        <fullName evidence="1">Uncharacterized protein</fullName>
    </submittedName>
</protein>
<gene>
    <name evidence="1" type="ORF">HPB50_021275</name>
</gene>